<organism evidence="13 14">
    <name type="scientific">Noviherbaspirillum denitrificans</name>
    <dbReference type="NCBI Taxonomy" id="1968433"/>
    <lineage>
        <taxon>Bacteria</taxon>
        <taxon>Pseudomonadati</taxon>
        <taxon>Pseudomonadota</taxon>
        <taxon>Betaproteobacteria</taxon>
        <taxon>Burkholderiales</taxon>
        <taxon>Oxalobacteraceae</taxon>
        <taxon>Noviherbaspirillum</taxon>
    </lineage>
</organism>
<evidence type="ECO:0000256" key="7">
    <source>
        <dbReference type="ARBA" id="ARBA00023065"/>
    </source>
</evidence>
<evidence type="ECO:0000256" key="8">
    <source>
        <dbReference type="ARBA" id="ARBA00023114"/>
    </source>
</evidence>
<keyword evidence="8" id="KW-0626">Porin</keyword>
<evidence type="ECO:0000313" key="13">
    <source>
        <dbReference type="EMBL" id="OWW18872.1"/>
    </source>
</evidence>
<name>A0A254TC64_9BURK</name>
<dbReference type="PRINTS" id="PR00184">
    <property type="entry name" value="NEISSPPORIN"/>
</dbReference>
<evidence type="ECO:0000256" key="11">
    <source>
        <dbReference type="SAM" id="SignalP"/>
    </source>
</evidence>
<dbReference type="CDD" id="cd00342">
    <property type="entry name" value="gram_neg_porins"/>
    <property type="match status" value="1"/>
</dbReference>
<keyword evidence="4" id="KW-1134">Transmembrane beta strand</keyword>
<dbReference type="InterPro" id="IPR023614">
    <property type="entry name" value="Porin_dom_sf"/>
</dbReference>
<evidence type="ECO:0000256" key="1">
    <source>
        <dbReference type="ARBA" id="ARBA00004571"/>
    </source>
</evidence>
<dbReference type="GO" id="GO:0009279">
    <property type="term" value="C:cell outer membrane"/>
    <property type="evidence" value="ECO:0007669"/>
    <property type="project" value="UniProtKB-SubCell"/>
</dbReference>
<keyword evidence="7" id="KW-0406">Ion transport</keyword>
<dbReference type="AlphaFoldDB" id="A0A254TC64"/>
<comment type="subunit">
    <text evidence="2">Homotrimer.</text>
</comment>
<sequence length="332" mass="34302">MQRPLLVIATCGALSLTTGAVSAQTSLTLYGIVDAGVVYERGGPAGNLTKLTSGVQSGSRLGFKGMEDLGGGLAAKFNLETGFNTDTGGLGQGGLLFGRQAWVGLGGRWGDLSFGRQYTPHYELLDQVDPFATGLAGNAANLTSTTPRMNNTIKLATPDWSGVSGELAYGFGEVPGNNTANRQLGASLGYARGPLMLKIAHHRIEDGTGSDNARSTLIGGKFDFGMAAASLGVGLNHGAGGTDNRDYMLGVTVPVGAGAVLASFTRKDDRSGLNAGADQWALGYTHALSRRTNVYTSFARIYNDPGAGFTAGNASEPGSGDKAFNIGIRHKF</sequence>
<evidence type="ECO:0000313" key="14">
    <source>
        <dbReference type="Proteomes" id="UP000197535"/>
    </source>
</evidence>
<dbReference type="RefSeq" id="WP_088705795.1">
    <property type="nucleotide sequence ID" value="NZ_LSTO01000001.1"/>
</dbReference>
<feature type="chain" id="PRO_5012784300" evidence="11">
    <location>
        <begin position="24"/>
        <end position="332"/>
    </location>
</feature>
<evidence type="ECO:0000256" key="6">
    <source>
        <dbReference type="ARBA" id="ARBA00022729"/>
    </source>
</evidence>
<dbReference type="PANTHER" id="PTHR34501">
    <property type="entry name" value="PROTEIN YDDL-RELATED"/>
    <property type="match status" value="1"/>
</dbReference>
<gene>
    <name evidence="13" type="ORF">AYR66_04615</name>
</gene>
<reference evidence="13 14" key="1">
    <citation type="submission" date="2016-02" db="EMBL/GenBank/DDBJ databases">
        <authorList>
            <person name="Wen L."/>
            <person name="He K."/>
            <person name="Yang H."/>
        </authorList>
    </citation>
    <scope>NUCLEOTIDE SEQUENCE [LARGE SCALE GENOMIC DNA]</scope>
    <source>
        <strain evidence="13 14">TSA40</strain>
    </source>
</reference>
<comment type="subcellular location">
    <subcellularLocation>
        <location evidence="1">Cell outer membrane</location>
        <topology evidence="1">Multi-pass membrane protein</topology>
    </subcellularLocation>
</comment>
<dbReference type="PRINTS" id="PR00182">
    <property type="entry name" value="ECOLNEIPORIN"/>
</dbReference>
<dbReference type="OrthoDB" id="6975458at2"/>
<evidence type="ECO:0000259" key="12">
    <source>
        <dbReference type="Pfam" id="PF13609"/>
    </source>
</evidence>
<keyword evidence="6 11" id="KW-0732">Signal</keyword>
<keyword evidence="9" id="KW-0472">Membrane</keyword>
<keyword evidence="3" id="KW-0813">Transport</keyword>
<dbReference type="GO" id="GO:0046930">
    <property type="term" value="C:pore complex"/>
    <property type="evidence" value="ECO:0007669"/>
    <property type="project" value="UniProtKB-KW"/>
</dbReference>
<evidence type="ECO:0000256" key="10">
    <source>
        <dbReference type="ARBA" id="ARBA00023237"/>
    </source>
</evidence>
<accession>A0A254TC64</accession>
<dbReference type="GO" id="GO:0015288">
    <property type="term" value="F:porin activity"/>
    <property type="evidence" value="ECO:0007669"/>
    <property type="project" value="UniProtKB-KW"/>
</dbReference>
<evidence type="ECO:0000256" key="9">
    <source>
        <dbReference type="ARBA" id="ARBA00023136"/>
    </source>
</evidence>
<dbReference type="InterPro" id="IPR033900">
    <property type="entry name" value="Gram_neg_porin_domain"/>
</dbReference>
<dbReference type="Proteomes" id="UP000197535">
    <property type="component" value="Unassembled WGS sequence"/>
</dbReference>
<dbReference type="Pfam" id="PF13609">
    <property type="entry name" value="Porin_4"/>
    <property type="match status" value="1"/>
</dbReference>
<feature type="signal peptide" evidence="11">
    <location>
        <begin position="1"/>
        <end position="23"/>
    </location>
</feature>
<evidence type="ECO:0000256" key="5">
    <source>
        <dbReference type="ARBA" id="ARBA00022692"/>
    </source>
</evidence>
<dbReference type="InterPro" id="IPR001702">
    <property type="entry name" value="Porin_Gram-ve"/>
</dbReference>
<dbReference type="PANTHER" id="PTHR34501:SF9">
    <property type="entry name" value="MAJOR OUTER MEMBRANE PROTEIN P.IA"/>
    <property type="match status" value="1"/>
</dbReference>
<comment type="caution">
    <text evidence="13">The sequence shown here is derived from an EMBL/GenBank/DDBJ whole genome shotgun (WGS) entry which is preliminary data.</text>
</comment>
<evidence type="ECO:0000256" key="4">
    <source>
        <dbReference type="ARBA" id="ARBA00022452"/>
    </source>
</evidence>
<keyword evidence="5" id="KW-0812">Transmembrane</keyword>
<dbReference type="Gene3D" id="2.40.160.10">
    <property type="entry name" value="Porin"/>
    <property type="match status" value="1"/>
</dbReference>
<dbReference type="SUPFAM" id="SSF56935">
    <property type="entry name" value="Porins"/>
    <property type="match status" value="1"/>
</dbReference>
<dbReference type="InterPro" id="IPR050298">
    <property type="entry name" value="Gram-neg_bact_OMP"/>
</dbReference>
<keyword evidence="14" id="KW-1185">Reference proteome</keyword>
<dbReference type="InterPro" id="IPR002299">
    <property type="entry name" value="Porin_Neis"/>
</dbReference>
<dbReference type="EMBL" id="LSTO01000001">
    <property type="protein sequence ID" value="OWW18872.1"/>
    <property type="molecule type" value="Genomic_DNA"/>
</dbReference>
<keyword evidence="10" id="KW-0998">Cell outer membrane</keyword>
<protein>
    <submittedName>
        <fullName evidence="13">Porin</fullName>
    </submittedName>
</protein>
<feature type="domain" description="Porin" evidence="12">
    <location>
        <begin position="13"/>
        <end position="304"/>
    </location>
</feature>
<evidence type="ECO:0000256" key="2">
    <source>
        <dbReference type="ARBA" id="ARBA00011233"/>
    </source>
</evidence>
<dbReference type="GO" id="GO:0034220">
    <property type="term" value="P:monoatomic ion transmembrane transport"/>
    <property type="evidence" value="ECO:0007669"/>
    <property type="project" value="InterPro"/>
</dbReference>
<proteinExistence type="predicted"/>
<evidence type="ECO:0000256" key="3">
    <source>
        <dbReference type="ARBA" id="ARBA00022448"/>
    </source>
</evidence>